<keyword evidence="2" id="KW-1185">Reference proteome</keyword>
<proteinExistence type="predicted"/>
<accession>A0A0C2Y2K1</accession>
<dbReference type="InterPro" id="IPR043129">
    <property type="entry name" value="ATPase_NBD"/>
</dbReference>
<dbReference type="Gene3D" id="3.90.640.10">
    <property type="entry name" value="Actin, Chain A, domain 4"/>
    <property type="match status" value="1"/>
</dbReference>
<evidence type="ECO:0000313" key="2">
    <source>
        <dbReference type="Proteomes" id="UP000053424"/>
    </source>
</evidence>
<dbReference type="SUPFAM" id="SSF53067">
    <property type="entry name" value="Actin-like ATPase domain"/>
    <property type="match status" value="2"/>
</dbReference>
<name>A0A0C2Y2K1_HEBCY</name>
<dbReference type="Gene3D" id="3.30.420.40">
    <property type="match status" value="2"/>
</dbReference>
<dbReference type="EMBL" id="KN831774">
    <property type="protein sequence ID" value="KIM44063.1"/>
    <property type="molecule type" value="Genomic_DNA"/>
</dbReference>
<sequence>MPSTRKTKIEGKLIISIDIGTTYTAASYCITGDGLTRFSPHFQEINRWPKQAFSDAKIPSVIYYDQWRVPRLHGAEAEDEESLMEAEIEGWDRAEWWKLQLRPDYLPMPAGFSPTALPDGITVDDVFCDQFAYVMKNIRAFVIKSHGGGEAHWESLAASMVVVLTTPNGWEGKHQHRMRLAAVRAGLVTEANKNRIRFVTEGEAAVYFTLDSNNSKLHRSISIGKNILVCDAGGGTTDTCVYKLNQLSPISIEEITSPSCFVAGGVFVSSAARQHIVSKLKGTKWNSPLTIDNAVRTFDRQAKRCFSGSHDSYIKLDGSSETDKIHAVHGGRLRISKNDMCTFFDPYIQRVLDGIQETATAVDWSVDQIILVGGFAESEYVFNKIKAWADDVKIPIAKPDGVLSKAIAHGALSWQIHSGVQSRIAKLHYGAETNHEFNVHDPDMVGRLKYKNIGGQWRVRHGWQSIVHKNQILRIGRDHHMWFHLDIAEGDDLQVEMELFAYRFQDPPAFFKNIDDSLVEGFIHIGTVKGDLTRYYGSETMKRSAAGKKFKTLQYEVCLSFDEIELQARLRWKENEKIVFGKATISYDV</sequence>
<organism evidence="1 2">
    <name type="scientific">Hebeloma cylindrosporum</name>
    <dbReference type="NCBI Taxonomy" id="76867"/>
    <lineage>
        <taxon>Eukaryota</taxon>
        <taxon>Fungi</taxon>
        <taxon>Dikarya</taxon>
        <taxon>Basidiomycota</taxon>
        <taxon>Agaricomycotina</taxon>
        <taxon>Agaricomycetes</taxon>
        <taxon>Agaricomycetidae</taxon>
        <taxon>Agaricales</taxon>
        <taxon>Agaricineae</taxon>
        <taxon>Hymenogastraceae</taxon>
        <taxon>Hebeloma</taxon>
    </lineage>
</organism>
<reference evidence="1 2" key="1">
    <citation type="submission" date="2014-04" db="EMBL/GenBank/DDBJ databases">
        <authorList>
            <consortium name="DOE Joint Genome Institute"/>
            <person name="Kuo A."/>
            <person name="Gay G."/>
            <person name="Dore J."/>
            <person name="Kohler A."/>
            <person name="Nagy L.G."/>
            <person name="Floudas D."/>
            <person name="Copeland A."/>
            <person name="Barry K.W."/>
            <person name="Cichocki N."/>
            <person name="Veneault-Fourrey C."/>
            <person name="LaButti K."/>
            <person name="Lindquist E.A."/>
            <person name="Lipzen A."/>
            <person name="Lundell T."/>
            <person name="Morin E."/>
            <person name="Murat C."/>
            <person name="Sun H."/>
            <person name="Tunlid A."/>
            <person name="Henrissat B."/>
            <person name="Grigoriev I.V."/>
            <person name="Hibbett D.S."/>
            <person name="Martin F."/>
            <person name="Nordberg H.P."/>
            <person name="Cantor M.N."/>
            <person name="Hua S.X."/>
        </authorList>
    </citation>
    <scope>NUCLEOTIDE SEQUENCE [LARGE SCALE GENOMIC DNA]</scope>
    <source>
        <strain evidence="2">h7</strain>
    </source>
</reference>
<dbReference type="CDD" id="cd10170">
    <property type="entry name" value="ASKHA_NBD_HSP70"/>
    <property type="match status" value="1"/>
</dbReference>
<gene>
    <name evidence="1" type="ORF">M413DRAFT_443123</name>
</gene>
<dbReference type="PANTHER" id="PTHR14187:SF5">
    <property type="entry name" value="HEAT SHOCK 70 KDA PROTEIN 12A"/>
    <property type="match status" value="1"/>
</dbReference>
<dbReference type="AlphaFoldDB" id="A0A0C2Y2K1"/>
<evidence type="ECO:0000313" key="1">
    <source>
        <dbReference type="EMBL" id="KIM44063.1"/>
    </source>
</evidence>
<dbReference type="PANTHER" id="PTHR14187">
    <property type="entry name" value="ALPHA KINASE/ELONGATION FACTOR 2 KINASE"/>
    <property type="match status" value="1"/>
</dbReference>
<dbReference type="HOGENOM" id="CLU_009958_4_2_1"/>
<dbReference type="STRING" id="686832.A0A0C2Y2K1"/>
<dbReference type="Proteomes" id="UP000053424">
    <property type="component" value="Unassembled WGS sequence"/>
</dbReference>
<reference evidence="2" key="2">
    <citation type="submission" date="2015-01" db="EMBL/GenBank/DDBJ databases">
        <title>Evolutionary Origins and Diversification of the Mycorrhizal Mutualists.</title>
        <authorList>
            <consortium name="DOE Joint Genome Institute"/>
            <consortium name="Mycorrhizal Genomics Consortium"/>
            <person name="Kohler A."/>
            <person name="Kuo A."/>
            <person name="Nagy L.G."/>
            <person name="Floudas D."/>
            <person name="Copeland A."/>
            <person name="Barry K.W."/>
            <person name="Cichocki N."/>
            <person name="Veneault-Fourrey C."/>
            <person name="LaButti K."/>
            <person name="Lindquist E.A."/>
            <person name="Lipzen A."/>
            <person name="Lundell T."/>
            <person name="Morin E."/>
            <person name="Murat C."/>
            <person name="Riley R."/>
            <person name="Ohm R."/>
            <person name="Sun H."/>
            <person name="Tunlid A."/>
            <person name="Henrissat B."/>
            <person name="Grigoriev I.V."/>
            <person name="Hibbett D.S."/>
            <person name="Martin F."/>
        </authorList>
    </citation>
    <scope>NUCLEOTIDE SEQUENCE [LARGE SCALE GENOMIC DNA]</scope>
    <source>
        <strain evidence="2">h7</strain>
    </source>
</reference>
<dbReference type="OrthoDB" id="2963168at2759"/>
<protein>
    <submittedName>
        <fullName evidence="1">Uncharacterized protein</fullName>
    </submittedName>
</protein>